<feature type="region of interest" description="Disordered" evidence="3">
    <location>
        <begin position="1"/>
        <end position="26"/>
    </location>
</feature>
<accession>A0A1H3LGC0</accession>
<dbReference type="Proteomes" id="UP000199515">
    <property type="component" value="Unassembled WGS sequence"/>
</dbReference>
<dbReference type="EMBL" id="FNON01000006">
    <property type="protein sequence ID" value="SDY62915.1"/>
    <property type="molecule type" value="Genomic_DNA"/>
</dbReference>
<keyword evidence="4" id="KW-0812">Transmembrane</keyword>
<protein>
    <submittedName>
        <fullName evidence="5">Mce-associated membrane protein</fullName>
    </submittedName>
</protein>
<keyword evidence="6" id="KW-1185">Reference proteome</keyword>
<sequence length="196" mass="21109">MSSDESSVDTLEPVEEPAETGPERPQPRWLLLGSAAFALAALLAAAVFGVLWWVHSSGDDADLATAREEVVTAGRAAIKAYTEVDFENLDAFFAKQKDLSDQGMKEQLAKSEPTYRKALAEAKTKVTTTVQDIGVEELDNHQGKAKFLAAVTLEVKQGDKTVPKAIRIEVQMTRDPADNAWKLSGIGDVPLVAAGQ</sequence>
<proteinExistence type="predicted"/>
<dbReference type="PANTHER" id="PTHR37042">
    <property type="entry name" value="OUTER MEMBRANE PROTEIN RV1973"/>
    <property type="match status" value="1"/>
</dbReference>
<dbReference type="OrthoDB" id="3555668at2"/>
<evidence type="ECO:0000256" key="2">
    <source>
        <dbReference type="ARBA" id="ARBA00023136"/>
    </source>
</evidence>
<reference evidence="5 6" key="1">
    <citation type="submission" date="2016-10" db="EMBL/GenBank/DDBJ databases">
        <authorList>
            <person name="de Groot N.N."/>
        </authorList>
    </citation>
    <scope>NUCLEOTIDE SEQUENCE [LARGE SCALE GENOMIC DNA]</scope>
    <source>
        <strain evidence="5 6">CPCC 202699</strain>
    </source>
</reference>
<evidence type="ECO:0000256" key="1">
    <source>
        <dbReference type="ARBA" id="ARBA00004370"/>
    </source>
</evidence>
<name>A0A1H3LGC0_9PSEU</name>
<dbReference type="AlphaFoldDB" id="A0A1H3LGC0"/>
<evidence type="ECO:0000256" key="3">
    <source>
        <dbReference type="SAM" id="MobiDB-lite"/>
    </source>
</evidence>
<keyword evidence="4" id="KW-1133">Transmembrane helix</keyword>
<dbReference type="RefSeq" id="WP_091293573.1">
    <property type="nucleotide sequence ID" value="NZ_FNON01000006.1"/>
</dbReference>
<keyword evidence="2 4" id="KW-0472">Membrane</keyword>
<organism evidence="5 6">
    <name type="scientific">Amycolatopsis xylanica</name>
    <dbReference type="NCBI Taxonomy" id="589385"/>
    <lineage>
        <taxon>Bacteria</taxon>
        <taxon>Bacillati</taxon>
        <taxon>Actinomycetota</taxon>
        <taxon>Actinomycetes</taxon>
        <taxon>Pseudonocardiales</taxon>
        <taxon>Pseudonocardiaceae</taxon>
        <taxon>Amycolatopsis</taxon>
    </lineage>
</organism>
<comment type="subcellular location">
    <subcellularLocation>
        <location evidence="1">Membrane</location>
    </subcellularLocation>
</comment>
<evidence type="ECO:0000256" key="4">
    <source>
        <dbReference type="SAM" id="Phobius"/>
    </source>
</evidence>
<dbReference type="STRING" id="589385.SAMN05421504_106182"/>
<evidence type="ECO:0000313" key="5">
    <source>
        <dbReference type="EMBL" id="SDY62915.1"/>
    </source>
</evidence>
<gene>
    <name evidence="5" type="ORF">SAMN05421504_106182</name>
</gene>
<dbReference type="PANTHER" id="PTHR37042:SF4">
    <property type="entry name" value="OUTER MEMBRANE PROTEIN RV1973"/>
    <property type="match status" value="1"/>
</dbReference>
<feature type="transmembrane region" description="Helical" evidence="4">
    <location>
        <begin position="29"/>
        <end position="54"/>
    </location>
</feature>
<evidence type="ECO:0000313" key="6">
    <source>
        <dbReference type="Proteomes" id="UP000199515"/>
    </source>
</evidence>
<dbReference type="GO" id="GO:0016020">
    <property type="term" value="C:membrane"/>
    <property type="evidence" value="ECO:0007669"/>
    <property type="project" value="UniProtKB-SubCell"/>
</dbReference>